<dbReference type="EMBL" id="FUZZ01000001">
    <property type="protein sequence ID" value="SKD00787.1"/>
    <property type="molecule type" value="Genomic_DNA"/>
</dbReference>
<organism evidence="2 3">
    <name type="scientific">Chitinophaga ginsengisegetis</name>
    <dbReference type="NCBI Taxonomy" id="393003"/>
    <lineage>
        <taxon>Bacteria</taxon>
        <taxon>Pseudomonadati</taxon>
        <taxon>Bacteroidota</taxon>
        <taxon>Chitinophagia</taxon>
        <taxon>Chitinophagales</taxon>
        <taxon>Chitinophagaceae</taxon>
        <taxon>Chitinophaga</taxon>
    </lineage>
</organism>
<keyword evidence="3" id="KW-1185">Reference proteome</keyword>
<protein>
    <submittedName>
        <fullName evidence="2">Pimeloyl-ACP methyl ester carboxylesterase</fullName>
    </submittedName>
</protein>
<dbReference type="Gene3D" id="3.40.50.1820">
    <property type="entry name" value="alpha/beta hydrolase"/>
    <property type="match status" value="1"/>
</dbReference>
<dbReference type="PANTHER" id="PTHR46331">
    <property type="entry name" value="VALACYCLOVIR HYDROLASE"/>
    <property type="match status" value="1"/>
</dbReference>
<dbReference type="InterPro" id="IPR000073">
    <property type="entry name" value="AB_hydrolase_1"/>
</dbReference>
<dbReference type="GO" id="GO:0017171">
    <property type="term" value="F:serine hydrolase activity"/>
    <property type="evidence" value="ECO:0007669"/>
    <property type="project" value="TreeGrafter"/>
</dbReference>
<dbReference type="Pfam" id="PF00561">
    <property type="entry name" value="Abhydrolase_1"/>
    <property type="match status" value="1"/>
</dbReference>
<dbReference type="InterPro" id="IPR029058">
    <property type="entry name" value="AB_hydrolase_fold"/>
</dbReference>
<dbReference type="Proteomes" id="UP000190166">
    <property type="component" value="Unassembled WGS sequence"/>
</dbReference>
<reference evidence="2 3" key="1">
    <citation type="submission" date="2017-02" db="EMBL/GenBank/DDBJ databases">
        <authorList>
            <person name="Peterson S.W."/>
        </authorList>
    </citation>
    <scope>NUCLEOTIDE SEQUENCE [LARGE SCALE GENOMIC DNA]</scope>
    <source>
        <strain evidence="2 3">DSM 18108</strain>
    </source>
</reference>
<gene>
    <name evidence="2" type="ORF">SAMN05660461_1954</name>
</gene>
<feature type="domain" description="AB hydrolase-1" evidence="1">
    <location>
        <begin position="47"/>
        <end position="163"/>
    </location>
</feature>
<evidence type="ECO:0000259" key="1">
    <source>
        <dbReference type="Pfam" id="PF00561"/>
    </source>
</evidence>
<evidence type="ECO:0000313" key="2">
    <source>
        <dbReference type="EMBL" id="SKD00787.1"/>
    </source>
</evidence>
<dbReference type="STRING" id="393003.SAMN05660461_1954"/>
<dbReference type="PANTHER" id="PTHR46331:SF2">
    <property type="entry name" value="VALACYCLOVIR HYDROLASE"/>
    <property type="match status" value="1"/>
</dbReference>
<evidence type="ECO:0000313" key="3">
    <source>
        <dbReference type="Proteomes" id="UP000190166"/>
    </source>
</evidence>
<name>A0A1T5NKC1_9BACT</name>
<dbReference type="SUPFAM" id="SSF53474">
    <property type="entry name" value="alpha/beta-Hydrolases"/>
    <property type="match status" value="1"/>
</dbReference>
<accession>A0A1T5NKC1</accession>
<sequence>MQRTYIIIILLLFVTHLQMNAQQKQTGHYATVNGLKMYYEIHGSGAPLVLLHGGGSTIKSNYGVILPELAKTQQVIAVELQAHGHTPDIDRPLSFEQDADDVAALLGQLHIAKANFMGFSNGGTTTLQIAIRHPELVNKLVLASTLYRRDGTPPGFFDGFKNATMDKMPPQLKEAYLEANPDPKGLEAMFHRDVARMENFKDISTEKIKGIQAPALVINGYAEPILPEHALLLARTLPHAQLAILPGGHGDYIGEICAPGKQSKIPALVTTMIIAFLKE</sequence>
<dbReference type="AlphaFoldDB" id="A0A1T5NKC1"/>
<dbReference type="PRINTS" id="PR00111">
    <property type="entry name" value="ABHYDROLASE"/>
</dbReference>
<proteinExistence type="predicted"/>